<dbReference type="EMBL" id="ATHL01000127">
    <property type="protein sequence ID" value="EQB09663.1"/>
    <property type="molecule type" value="Genomic_DNA"/>
</dbReference>
<gene>
    <name evidence="1" type="ORF">L284_18750</name>
</gene>
<accession>T0HC01</accession>
<protein>
    <recommendedName>
        <fullName evidence="3">YozE SAM-like domain-containing protein</fullName>
    </recommendedName>
</protein>
<reference evidence="1 2" key="1">
    <citation type="journal article" date="2013" name="Genome Announc.">
        <title>Genome Sequence of Novosphingobium lindaniclasticum LE124T, Isolated from a Hexachlorocyclohexane Dumpsite.</title>
        <authorList>
            <person name="Saxena A."/>
            <person name="Nayyar N."/>
            <person name="Sangwan N."/>
            <person name="Kumari R."/>
            <person name="Khurana J.P."/>
            <person name="Lal R."/>
        </authorList>
    </citation>
    <scope>NUCLEOTIDE SEQUENCE [LARGE SCALE GENOMIC DNA]</scope>
    <source>
        <strain evidence="1 2">LE124</strain>
    </source>
</reference>
<proteinExistence type="predicted"/>
<name>T0HC01_9SPHN</name>
<evidence type="ECO:0000313" key="2">
    <source>
        <dbReference type="Proteomes" id="UP000015527"/>
    </source>
</evidence>
<evidence type="ECO:0008006" key="3">
    <source>
        <dbReference type="Google" id="ProtNLM"/>
    </source>
</evidence>
<dbReference type="Proteomes" id="UP000015527">
    <property type="component" value="Unassembled WGS sequence"/>
</dbReference>
<evidence type="ECO:0000313" key="1">
    <source>
        <dbReference type="EMBL" id="EQB09663.1"/>
    </source>
</evidence>
<keyword evidence="2" id="KW-1185">Reference proteome</keyword>
<organism evidence="1 2">
    <name type="scientific">Novosphingobium lindaniclasticum LE124</name>
    <dbReference type="NCBI Taxonomy" id="1096930"/>
    <lineage>
        <taxon>Bacteria</taxon>
        <taxon>Pseudomonadati</taxon>
        <taxon>Pseudomonadota</taxon>
        <taxon>Alphaproteobacteria</taxon>
        <taxon>Sphingomonadales</taxon>
        <taxon>Sphingomonadaceae</taxon>
        <taxon>Novosphingobium</taxon>
    </lineage>
</organism>
<comment type="caution">
    <text evidence="1">The sequence shown here is derived from an EMBL/GenBank/DDBJ whole genome shotgun (WGS) entry which is preliminary data.</text>
</comment>
<dbReference type="PATRIC" id="fig|1096930.3.peg.3703"/>
<dbReference type="AlphaFoldDB" id="T0HC01"/>
<sequence>MQVGRGGLVGELAKCAMADRGFPKDGDPEAVRQRLRVGQAEGDMFEALDEAELDWLSY</sequence>